<dbReference type="Pfam" id="PF12146">
    <property type="entry name" value="Hydrolase_4"/>
    <property type="match status" value="1"/>
</dbReference>
<dbReference type="OrthoDB" id="9788260at2"/>
<accession>A0A662ZIB5</accession>
<feature type="domain" description="Serine aminopeptidase S33" evidence="1">
    <location>
        <begin position="33"/>
        <end position="291"/>
    </location>
</feature>
<dbReference type="EMBL" id="FOXF01000032">
    <property type="protein sequence ID" value="SFP52468.1"/>
    <property type="molecule type" value="Genomic_DNA"/>
</dbReference>
<name>A0A662ZIB5_9GAMM</name>
<dbReference type="Gene3D" id="3.40.50.1820">
    <property type="entry name" value="alpha/beta hydrolase"/>
    <property type="match status" value="1"/>
</dbReference>
<proteinExistence type="predicted"/>
<evidence type="ECO:0000313" key="3">
    <source>
        <dbReference type="Proteomes" id="UP000243745"/>
    </source>
</evidence>
<gene>
    <name evidence="2" type="ORF">SAMN02910344_01620</name>
</gene>
<dbReference type="AlphaFoldDB" id="A0A662ZIB5"/>
<evidence type="ECO:0000313" key="2">
    <source>
        <dbReference type="EMBL" id="SFP52468.1"/>
    </source>
</evidence>
<dbReference type="PANTHER" id="PTHR11614">
    <property type="entry name" value="PHOSPHOLIPASE-RELATED"/>
    <property type="match status" value="1"/>
</dbReference>
<dbReference type="SUPFAM" id="SSF53474">
    <property type="entry name" value="alpha/beta-Hydrolases"/>
    <property type="match status" value="1"/>
</dbReference>
<dbReference type="InterPro" id="IPR051044">
    <property type="entry name" value="MAG_DAG_Lipase"/>
</dbReference>
<sequence>MSAENIIPERVTISTRKHSLEGMIYHPKNPINSQVLIVPGRNEMLYKYQDFYKLLSACGIKVIIYDHIGQGFSPRITEDSQMCHIDTFDTYADDLVDVVDTLYGHMPLTVISISMGGLITLKALQNKAMADKIEQCIFISPFLGLKQHLPYCFIKAITHLRDFINRLNSSKKVSFFYFNDYFRPRVVGVDANTHSEDKNKEYYALYQKYPEAKLGGITTEWLRAALRCLNDVRSYRYNFKFKSLFVIAGNDNIVSSPDALRFVQKTAENSAFPPEMLCISDCLHDILIEDDPYRKQAIQSIMKFLQLDDNQQNTQGVLS</sequence>
<organism evidence="2 3">
    <name type="scientific">Ruminobacter amylophilus</name>
    <dbReference type="NCBI Taxonomy" id="867"/>
    <lineage>
        <taxon>Bacteria</taxon>
        <taxon>Pseudomonadati</taxon>
        <taxon>Pseudomonadota</taxon>
        <taxon>Gammaproteobacteria</taxon>
        <taxon>Aeromonadales</taxon>
        <taxon>Succinivibrionaceae</taxon>
        <taxon>Ruminobacter</taxon>
    </lineage>
</organism>
<keyword evidence="3" id="KW-1185">Reference proteome</keyword>
<protein>
    <submittedName>
        <fullName evidence="2">Lysophospholipase</fullName>
    </submittedName>
</protein>
<dbReference type="RefSeq" id="WP_093142666.1">
    <property type="nucleotide sequence ID" value="NZ_FOXF01000032.1"/>
</dbReference>
<dbReference type="InterPro" id="IPR029058">
    <property type="entry name" value="AB_hydrolase_fold"/>
</dbReference>
<dbReference type="InterPro" id="IPR022742">
    <property type="entry name" value="Hydrolase_4"/>
</dbReference>
<reference evidence="2 3" key="1">
    <citation type="submission" date="2016-10" db="EMBL/GenBank/DDBJ databases">
        <authorList>
            <person name="Varghese N."/>
            <person name="Submissions S."/>
        </authorList>
    </citation>
    <scope>NUCLEOTIDE SEQUENCE [LARGE SCALE GENOMIC DNA]</scope>
    <source>
        <strain evidence="2 3">DSM 1361</strain>
    </source>
</reference>
<dbReference type="Proteomes" id="UP000243745">
    <property type="component" value="Unassembled WGS sequence"/>
</dbReference>
<evidence type="ECO:0000259" key="1">
    <source>
        <dbReference type="Pfam" id="PF12146"/>
    </source>
</evidence>